<reference evidence="1 2" key="1">
    <citation type="journal article" date="2009" name="Nature">
        <title>The Sorghum bicolor genome and the diversification of grasses.</title>
        <authorList>
            <person name="Paterson A.H."/>
            <person name="Bowers J.E."/>
            <person name="Bruggmann R."/>
            <person name="Dubchak I."/>
            <person name="Grimwood J."/>
            <person name="Gundlach H."/>
            <person name="Haberer G."/>
            <person name="Hellsten U."/>
            <person name="Mitros T."/>
            <person name="Poliakov A."/>
            <person name="Schmutz J."/>
            <person name="Spannagl M."/>
            <person name="Tang H."/>
            <person name="Wang X."/>
            <person name="Wicker T."/>
            <person name="Bharti A.K."/>
            <person name="Chapman J."/>
            <person name="Feltus F.A."/>
            <person name="Gowik U."/>
            <person name="Grigoriev I.V."/>
            <person name="Lyons E."/>
            <person name="Maher C.A."/>
            <person name="Martis M."/>
            <person name="Narechania A."/>
            <person name="Otillar R.P."/>
            <person name="Penning B.W."/>
            <person name="Salamov A.A."/>
            <person name="Wang Y."/>
            <person name="Zhang L."/>
            <person name="Carpita N.C."/>
            <person name="Freeling M."/>
            <person name="Gingle A.R."/>
            <person name="Hash C.T."/>
            <person name="Keller B."/>
            <person name="Klein P."/>
            <person name="Kresovich S."/>
            <person name="McCann M.C."/>
            <person name="Ming R."/>
            <person name="Peterson D.G."/>
            <person name="Mehboob-ur-Rahman"/>
            <person name="Ware D."/>
            <person name="Westhoff P."/>
            <person name="Mayer K.F."/>
            <person name="Messing J."/>
            <person name="Rokhsar D.S."/>
        </authorList>
    </citation>
    <scope>NUCLEOTIDE SEQUENCE [LARGE SCALE GENOMIC DNA]</scope>
    <source>
        <strain evidence="2">cv. BTx623</strain>
    </source>
</reference>
<dbReference type="Gramene" id="KXG34684">
    <property type="protein sequence ID" value="KXG34684"/>
    <property type="gene ID" value="SORBI_3002G076200"/>
</dbReference>
<protein>
    <submittedName>
        <fullName evidence="1">Uncharacterized protein</fullName>
    </submittedName>
</protein>
<dbReference type="InParanoid" id="A0A1B6Q9U8"/>
<evidence type="ECO:0000313" key="2">
    <source>
        <dbReference type="Proteomes" id="UP000000768"/>
    </source>
</evidence>
<accession>A0A1B6Q9U8</accession>
<dbReference type="Proteomes" id="UP000000768">
    <property type="component" value="Chromosome 2"/>
</dbReference>
<reference evidence="2" key="2">
    <citation type="journal article" date="2018" name="Plant J.">
        <title>The Sorghum bicolor reference genome: improved assembly, gene annotations, a transcriptome atlas, and signatures of genome organization.</title>
        <authorList>
            <person name="McCormick R.F."/>
            <person name="Truong S.K."/>
            <person name="Sreedasyam A."/>
            <person name="Jenkins J."/>
            <person name="Shu S."/>
            <person name="Sims D."/>
            <person name="Kennedy M."/>
            <person name="Amirebrahimi M."/>
            <person name="Weers B.D."/>
            <person name="McKinley B."/>
            <person name="Mattison A."/>
            <person name="Morishige D.T."/>
            <person name="Grimwood J."/>
            <person name="Schmutz J."/>
            <person name="Mullet J.E."/>
        </authorList>
    </citation>
    <scope>NUCLEOTIDE SEQUENCE [LARGE SCALE GENOMIC DNA]</scope>
    <source>
        <strain evidence="2">cv. BTx623</strain>
    </source>
</reference>
<sequence length="122" mass="14160">MPRRLPVWPTAGCLGVPGGHERRRGFWWPQASTNRCIGFIIPSKDPSLLDIFVLLHIQTMSRRTTWWRREPSQHIAALALRGHRLALDEEIYPFLLTITRWMNQSPPRQVWPAMKPGAWIGV</sequence>
<gene>
    <name evidence="1" type="ORF">SORBI_3002G076200</name>
</gene>
<proteinExistence type="predicted"/>
<keyword evidence="2" id="KW-1185">Reference proteome</keyword>
<dbReference type="AlphaFoldDB" id="A0A1B6Q9U8"/>
<name>A0A1B6Q9U8_SORBI</name>
<dbReference type="EMBL" id="CM000761">
    <property type="protein sequence ID" value="KXG34684.1"/>
    <property type="molecule type" value="Genomic_DNA"/>
</dbReference>
<evidence type="ECO:0000313" key="1">
    <source>
        <dbReference type="EMBL" id="KXG34684.1"/>
    </source>
</evidence>
<organism evidence="1 2">
    <name type="scientific">Sorghum bicolor</name>
    <name type="common">Sorghum</name>
    <name type="synonym">Sorghum vulgare</name>
    <dbReference type="NCBI Taxonomy" id="4558"/>
    <lineage>
        <taxon>Eukaryota</taxon>
        <taxon>Viridiplantae</taxon>
        <taxon>Streptophyta</taxon>
        <taxon>Embryophyta</taxon>
        <taxon>Tracheophyta</taxon>
        <taxon>Spermatophyta</taxon>
        <taxon>Magnoliopsida</taxon>
        <taxon>Liliopsida</taxon>
        <taxon>Poales</taxon>
        <taxon>Poaceae</taxon>
        <taxon>PACMAD clade</taxon>
        <taxon>Panicoideae</taxon>
        <taxon>Andropogonodae</taxon>
        <taxon>Andropogoneae</taxon>
        <taxon>Sorghinae</taxon>
        <taxon>Sorghum</taxon>
    </lineage>
</organism>